<accession>A0ABR2SUD1</accession>
<evidence type="ECO:0000313" key="2">
    <source>
        <dbReference type="EMBL" id="KAK9028860.1"/>
    </source>
</evidence>
<dbReference type="EMBL" id="JBBPBN010000011">
    <property type="protein sequence ID" value="KAK9028860.1"/>
    <property type="molecule type" value="Genomic_DNA"/>
</dbReference>
<protein>
    <submittedName>
        <fullName evidence="2">Uncharacterized protein</fullName>
    </submittedName>
</protein>
<reference evidence="2 3" key="1">
    <citation type="journal article" date="2024" name="G3 (Bethesda)">
        <title>Genome assembly of Hibiscus sabdariffa L. provides insights into metabolisms of medicinal natural products.</title>
        <authorList>
            <person name="Kim T."/>
        </authorList>
    </citation>
    <scope>NUCLEOTIDE SEQUENCE [LARGE SCALE GENOMIC DNA]</scope>
    <source>
        <strain evidence="2">TK-2024</strain>
        <tissue evidence="2">Old leaves</tissue>
    </source>
</reference>
<proteinExistence type="predicted"/>
<evidence type="ECO:0000256" key="1">
    <source>
        <dbReference type="SAM" id="MobiDB-lite"/>
    </source>
</evidence>
<gene>
    <name evidence="2" type="ORF">V6N11_025997</name>
</gene>
<feature type="compositionally biased region" description="Low complexity" evidence="1">
    <location>
        <begin position="51"/>
        <end position="71"/>
    </location>
</feature>
<feature type="region of interest" description="Disordered" evidence="1">
    <location>
        <begin position="51"/>
        <end position="74"/>
    </location>
</feature>
<dbReference type="Proteomes" id="UP001396334">
    <property type="component" value="Unassembled WGS sequence"/>
</dbReference>
<name>A0ABR2SUD1_9ROSI</name>
<evidence type="ECO:0000313" key="3">
    <source>
        <dbReference type="Proteomes" id="UP001396334"/>
    </source>
</evidence>
<organism evidence="2 3">
    <name type="scientific">Hibiscus sabdariffa</name>
    <name type="common">roselle</name>
    <dbReference type="NCBI Taxonomy" id="183260"/>
    <lineage>
        <taxon>Eukaryota</taxon>
        <taxon>Viridiplantae</taxon>
        <taxon>Streptophyta</taxon>
        <taxon>Embryophyta</taxon>
        <taxon>Tracheophyta</taxon>
        <taxon>Spermatophyta</taxon>
        <taxon>Magnoliopsida</taxon>
        <taxon>eudicotyledons</taxon>
        <taxon>Gunneridae</taxon>
        <taxon>Pentapetalae</taxon>
        <taxon>rosids</taxon>
        <taxon>malvids</taxon>
        <taxon>Malvales</taxon>
        <taxon>Malvaceae</taxon>
        <taxon>Malvoideae</taxon>
        <taxon>Hibiscus</taxon>
    </lineage>
</organism>
<sequence length="132" mass="13782">MQGVSASHVKSHPGYPVTSLPGFYPSEGVQGASPRVSNSIPTVNHGFPSSTTPTCFSSSAGGVSTSSNNVGFASDSSKSVDAIWFPFVVSLSQDNHTRVVTYVPLNALHSDTLKHIISQGDVPVTNEEVGLH</sequence>
<keyword evidence="3" id="KW-1185">Reference proteome</keyword>
<comment type="caution">
    <text evidence="2">The sequence shown here is derived from an EMBL/GenBank/DDBJ whole genome shotgun (WGS) entry which is preliminary data.</text>
</comment>